<dbReference type="RefSeq" id="WP_160592476.1">
    <property type="nucleotide sequence ID" value="NZ_CP047895.1"/>
</dbReference>
<dbReference type="Gene3D" id="2.40.50.100">
    <property type="match status" value="1"/>
</dbReference>
<dbReference type="Gene3D" id="1.10.287.470">
    <property type="entry name" value="Helix hairpin bin"/>
    <property type="match status" value="1"/>
</dbReference>
<proteinExistence type="predicted"/>
<dbReference type="AlphaFoldDB" id="A0A7Z2NVF5"/>
<reference evidence="2 3" key="1">
    <citation type="submission" date="2020-01" db="EMBL/GenBank/DDBJ databases">
        <title>Sphingomonas sp. C33 whole genome sequece.</title>
        <authorList>
            <person name="Park C."/>
        </authorList>
    </citation>
    <scope>NUCLEOTIDE SEQUENCE [LARGE SCALE GENOMIC DNA]</scope>
    <source>
        <strain evidence="2 3">C33</strain>
    </source>
</reference>
<dbReference type="GO" id="GO:1990281">
    <property type="term" value="C:efflux pump complex"/>
    <property type="evidence" value="ECO:0007669"/>
    <property type="project" value="TreeGrafter"/>
</dbReference>
<dbReference type="KEGG" id="schy:GVO57_06530"/>
<keyword evidence="3" id="KW-1185">Reference proteome</keyword>
<name>A0A7Z2NVF5_9SPHN</name>
<feature type="region of interest" description="Disordered" evidence="1">
    <location>
        <begin position="218"/>
        <end position="237"/>
    </location>
</feature>
<dbReference type="SUPFAM" id="SSF111369">
    <property type="entry name" value="HlyD-like secretion proteins"/>
    <property type="match status" value="1"/>
</dbReference>
<dbReference type="PANTHER" id="PTHR30469">
    <property type="entry name" value="MULTIDRUG RESISTANCE PROTEIN MDTA"/>
    <property type="match status" value="1"/>
</dbReference>
<accession>A0A7Z2NVF5</accession>
<protein>
    <submittedName>
        <fullName evidence="2">Biotin/lipoyl-binding protein</fullName>
    </submittedName>
</protein>
<evidence type="ECO:0000313" key="2">
    <source>
        <dbReference type="EMBL" id="QHL90548.1"/>
    </source>
</evidence>
<feature type="compositionally biased region" description="Low complexity" evidence="1">
    <location>
        <begin position="218"/>
        <end position="234"/>
    </location>
</feature>
<dbReference type="EMBL" id="CP047895">
    <property type="protein sequence ID" value="QHL90548.1"/>
    <property type="molecule type" value="Genomic_DNA"/>
</dbReference>
<dbReference type="PANTHER" id="PTHR30469:SF38">
    <property type="entry name" value="HLYD FAMILY SECRETION PROTEIN"/>
    <property type="match status" value="1"/>
</dbReference>
<dbReference type="GO" id="GO:0015562">
    <property type="term" value="F:efflux transmembrane transporter activity"/>
    <property type="evidence" value="ECO:0007669"/>
    <property type="project" value="TreeGrafter"/>
</dbReference>
<evidence type="ECO:0000313" key="3">
    <source>
        <dbReference type="Proteomes" id="UP000464468"/>
    </source>
</evidence>
<dbReference type="Proteomes" id="UP000464468">
    <property type="component" value="Chromosome"/>
</dbReference>
<evidence type="ECO:0000256" key="1">
    <source>
        <dbReference type="SAM" id="MobiDB-lite"/>
    </source>
</evidence>
<organism evidence="2 3">
    <name type="scientific">Sphingomonas changnyeongensis</name>
    <dbReference type="NCBI Taxonomy" id="2698679"/>
    <lineage>
        <taxon>Bacteria</taxon>
        <taxon>Pseudomonadati</taxon>
        <taxon>Pseudomonadota</taxon>
        <taxon>Alphaproteobacteria</taxon>
        <taxon>Sphingomonadales</taxon>
        <taxon>Sphingomonadaceae</taxon>
        <taxon>Sphingomonas</taxon>
    </lineage>
</organism>
<gene>
    <name evidence="2" type="ORF">GVO57_06530</name>
</gene>
<sequence length="245" mass="24525">MALALAGCKAAQPAPAPRAEPVPVRLVRVGADSGAMATITGTVRHAEETPLAFAQPGRVRDVLVDVGDTVSAGQLLATLETGPADANAVAAAEDARRAALELARLRTLAGQGWVTRARLETAEAGAAAANARAAAARFDQRYARIHAPGAGVILARTLDPGAIAAAGSPVLTLGDARGGLVFQLPLTDRQAAALRPGTPAELRLPALGPARSRASCAGSAGAATRRPGHSSAKSPCPPCPACVQG</sequence>